<keyword evidence="2" id="KW-1185">Reference proteome</keyword>
<organism evidence="1 2">
    <name type="scientific">Aphanomyces astaci</name>
    <name type="common">Crayfish plague agent</name>
    <dbReference type="NCBI Taxonomy" id="112090"/>
    <lineage>
        <taxon>Eukaryota</taxon>
        <taxon>Sar</taxon>
        <taxon>Stramenopiles</taxon>
        <taxon>Oomycota</taxon>
        <taxon>Saprolegniomycetes</taxon>
        <taxon>Saprolegniales</taxon>
        <taxon>Verrucalvaceae</taxon>
        <taxon>Aphanomyces</taxon>
    </lineage>
</organism>
<accession>A0A3R7WN62</accession>
<dbReference type="EMBL" id="MZMZ02000944">
    <property type="protein sequence ID" value="RQM30124.1"/>
    <property type="molecule type" value="Genomic_DNA"/>
</dbReference>
<protein>
    <submittedName>
        <fullName evidence="1">Uncharacterized protein</fullName>
    </submittedName>
</protein>
<feature type="non-terminal residue" evidence="1">
    <location>
        <position position="100"/>
    </location>
</feature>
<evidence type="ECO:0000313" key="2">
    <source>
        <dbReference type="Proteomes" id="UP000284702"/>
    </source>
</evidence>
<name>A0A3R7WN62_APHAT</name>
<dbReference type="Proteomes" id="UP000284702">
    <property type="component" value="Unassembled WGS sequence"/>
</dbReference>
<evidence type="ECO:0000313" key="1">
    <source>
        <dbReference type="EMBL" id="RQM30124.1"/>
    </source>
</evidence>
<sequence>MVVQYTKPEFELTCALYDCNCDAAQAVAKYVEEQPSAGDDYELVSCATVKKAILAKFGREAKPTFVSKVKALVIEELQGTVAEGFTKLGSYLEKLCFDNP</sequence>
<comment type="caution">
    <text evidence="1">The sequence shown here is derived from an EMBL/GenBank/DDBJ whole genome shotgun (WGS) entry which is preliminary data.</text>
</comment>
<gene>
    <name evidence="1" type="ORF">B5M09_013046</name>
</gene>
<reference evidence="1" key="1">
    <citation type="submission" date="2018-07" db="EMBL/GenBank/DDBJ databases">
        <title>Annotation of Aphanomyces astaci genome assembly.</title>
        <authorList>
            <person name="Studholme D.J."/>
        </authorList>
    </citation>
    <scope>NUCLEOTIDE SEQUENCE [LARGE SCALE GENOMIC DNA]</scope>
    <source>
        <strain evidence="1">Pc</strain>
    </source>
</reference>
<dbReference type="AlphaFoldDB" id="A0A3R7WN62"/>
<proteinExistence type="predicted"/>